<gene>
    <name evidence="2" type="ORF">CCMP2556_LOCUS28119</name>
</gene>
<reference evidence="2 3" key="1">
    <citation type="submission" date="2024-02" db="EMBL/GenBank/DDBJ databases">
        <authorList>
            <person name="Chen Y."/>
            <person name="Shah S."/>
            <person name="Dougan E. K."/>
            <person name="Thang M."/>
            <person name="Chan C."/>
        </authorList>
    </citation>
    <scope>NUCLEOTIDE SEQUENCE [LARGE SCALE GENOMIC DNA]</scope>
</reference>
<feature type="compositionally biased region" description="Basic and acidic residues" evidence="1">
    <location>
        <begin position="62"/>
        <end position="92"/>
    </location>
</feature>
<feature type="compositionally biased region" description="Basic and acidic residues" evidence="1">
    <location>
        <begin position="154"/>
        <end position="166"/>
    </location>
</feature>
<protein>
    <submittedName>
        <fullName evidence="2">Uncharacterized protein</fullName>
    </submittedName>
</protein>
<organism evidence="2 3">
    <name type="scientific">Durusdinium trenchii</name>
    <dbReference type="NCBI Taxonomy" id="1381693"/>
    <lineage>
        <taxon>Eukaryota</taxon>
        <taxon>Sar</taxon>
        <taxon>Alveolata</taxon>
        <taxon>Dinophyceae</taxon>
        <taxon>Suessiales</taxon>
        <taxon>Symbiodiniaceae</taxon>
        <taxon>Durusdinium</taxon>
    </lineage>
</organism>
<dbReference type="Proteomes" id="UP001642484">
    <property type="component" value="Unassembled WGS sequence"/>
</dbReference>
<proteinExistence type="predicted"/>
<feature type="non-terminal residue" evidence="2">
    <location>
        <position position="1"/>
    </location>
</feature>
<accession>A0ABP0MZG1</accession>
<evidence type="ECO:0000256" key="1">
    <source>
        <dbReference type="SAM" id="MobiDB-lite"/>
    </source>
</evidence>
<feature type="region of interest" description="Disordered" evidence="1">
    <location>
        <begin position="62"/>
        <end position="210"/>
    </location>
</feature>
<sequence length="210" mass="22898">PALASIRCTAAICSLTQLSVWAKEKAIGKQGKEMEGEEGQEYLSTSEKIKYFQKLLKTQAEEASKLPEDNHHEERFASSTPERIDFSYKDVAPESAAPGALNGSTATAADSEEVRLQQACKLQLPVESMQSPSTRATSSSPLGGYVASPSGSQRRAEIAAKAREAFQRSPPETPTASPGSRKAGGRRTAQRDNLAERAYQRYQEAWQNDF</sequence>
<name>A0ABP0MZG1_9DINO</name>
<evidence type="ECO:0000313" key="2">
    <source>
        <dbReference type="EMBL" id="CAK9056881.1"/>
    </source>
</evidence>
<evidence type="ECO:0000313" key="3">
    <source>
        <dbReference type="Proteomes" id="UP001642484"/>
    </source>
</evidence>
<feature type="compositionally biased region" description="Basic and acidic residues" evidence="1">
    <location>
        <begin position="189"/>
        <end position="199"/>
    </location>
</feature>
<keyword evidence="3" id="KW-1185">Reference proteome</keyword>
<comment type="caution">
    <text evidence="2">The sequence shown here is derived from an EMBL/GenBank/DDBJ whole genome shotgun (WGS) entry which is preliminary data.</text>
</comment>
<dbReference type="EMBL" id="CAXAMN010020979">
    <property type="protein sequence ID" value="CAK9056881.1"/>
    <property type="molecule type" value="Genomic_DNA"/>
</dbReference>
<feature type="compositionally biased region" description="Polar residues" evidence="1">
    <location>
        <begin position="128"/>
        <end position="141"/>
    </location>
</feature>